<dbReference type="Pfam" id="PF04879">
    <property type="entry name" value="Molybdop_Fe4S4"/>
    <property type="match status" value="1"/>
</dbReference>
<evidence type="ECO:0000256" key="1">
    <source>
        <dbReference type="ARBA" id="ARBA00001942"/>
    </source>
</evidence>
<protein>
    <submittedName>
        <fullName evidence="9">Dimethyl sulfoxide reductase chain YnfE</fullName>
        <ecNumber evidence="9">1.8.99.-</ecNumber>
    </submittedName>
</protein>
<dbReference type="Gene3D" id="2.20.25.90">
    <property type="entry name" value="ADC-like domains"/>
    <property type="match status" value="1"/>
</dbReference>
<evidence type="ECO:0000256" key="2">
    <source>
        <dbReference type="ARBA" id="ARBA00010312"/>
    </source>
</evidence>
<dbReference type="CDD" id="cd02766">
    <property type="entry name" value="MopB_3"/>
    <property type="match status" value="1"/>
</dbReference>
<dbReference type="InterPro" id="IPR009010">
    <property type="entry name" value="Asp_de-COase-like_dom_sf"/>
</dbReference>
<keyword evidence="5 9" id="KW-0560">Oxidoreductase</keyword>
<evidence type="ECO:0000256" key="4">
    <source>
        <dbReference type="ARBA" id="ARBA00022723"/>
    </source>
</evidence>
<dbReference type="GO" id="GO:0046872">
    <property type="term" value="F:metal ion binding"/>
    <property type="evidence" value="ECO:0007669"/>
    <property type="project" value="UniProtKB-KW"/>
</dbReference>
<comment type="similarity">
    <text evidence="2">Belongs to the prokaryotic molybdopterin-containing oxidoreductase family.</text>
</comment>
<dbReference type="GO" id="GO:0051536">
    <property type="term" value="F:iron-sulfur cluster binding"/>
    <property type="evidence" value="ECO:0007669"/>
    <property type="project" value="UniProtKB-KW"/>
</dbReference>
<dbReference type="Pfam" id="PF01568">
    <property type="entry name" value="Molydop_binding"/>
    <property type="match status" value="1"/>
</dbReference>
<evidence type="ECO:0000256" key="7">
    <source>
        <dbReference type="ARBA" id="ARBA00023014"/>
    </source>
</evidence>
<dbReference type="Gene3D" id="3.40.50.740">
    <property type="match status" value="1"/>
</dbReference>
<reference evidence="9" key="1">
    <citation type="submission" date="2019-12" db="EMBL/GenBank/DDBJ databases">
        <authorList>
            <person name="Cremers G."/>
        </authorList>
    </citation>
    <scope>NUCLEOTIDE SEQUENCE</scope>
    <source>
        <strain evidence="9">Mbul1</strain>
    </source>
</reference>
<accession>A0A679J4L5</accession>
<keyword evidence="4" id="KW-0479">Metal-binding</keyword>
<dbReference type="Pfam" id="PF00384">
    <property type="entry name" value="Molybdopterin"/>
    <property type="match status" value="1"/>
</dbReference>
<evidence type="ECO:0000259" key="8">
    <source>
        <dbReference type="PROSITE" id="PS51669"/>
    </source>
</evidence>
<dbReference type="InterPro" id="IPR006656">
    <property type="entry name" value="Mopterin_OxRdtase"/>
</dbReference>
<gene>
    <name evidence="9" type="primary">ynfE</name>
    <name evidence="9" type="ORF">MBUL_03439</name>
</gene>
<dbReference type="SUPFAM" id="SSF50692">
    <property type="entry name" value="ADC-like"/>
    <property type="match status" value="1"/>
</dbReference>
<dbReference type="Gene3D" id="3.30.2070.10">
    <property type="entry name" value="Formate dehydrogenase/DMSO reductase"/>
    <property type="match status" value="1"/>
</dbReference>
<dbReference type="PROSITE" id="PS51669">
    <property type="entry name" value="4FE4S_MOW_BIS_MGD"/>
    <property type="match status" value="1"/>
</dbReference>
<evidence type="ECO:0000256" key="3">
    <source>
        <dbReference type="ARBA" id="ARBA00022505"/>
    </source>
</evidence>
<keyword evidence="3" id="KW-0500">Molybdenum</keyword>
<dbReference type="PANTHER" id="PTHR43742:SF6">
    <property type="entry name" value="OXIDOREDUCTASE YYAE-RELATED"/>
    <property type="match status" value="1"/>
</dbReference>
<dbReference type="GO" id="GO:0043546">
    <property type="term" value="F:molybdopterin cofactor binding"/>
    <property type="evidence" value="ECO:0007669"/>
    <property type="project" value="InterPro"/>
</dbReference>
<comment type="cofactor">
    <cofactor evidence="1">
        <name>Mo-bis(molybdopterin guanine dinucleotide)</name>
        <dbReference type="ChEBI" id="CHEBI:60539"/>
    </cofactor>
</comment>
<dbReference type="GO" id="GO:0016491">
    <property type="term" value="F:oxidoreductase activity"/>
    <property type="evidence" value="ECO:0007669"/>
    <property type="project" value="UniProtKB-KW"/>
</dbReference>
<keyword evidence="7" id="KW-0411">Iron-sulfur</keyword>
<evidence type="ECO:0000256" key="5">
    <source>
        <dbReference type="ARBA" id="ARBA00023002"/>
    </source>
</evidence>
<dbReference type="InterPro" id="IPR006655">
    <property type="entry name" value="Mopterin_OxRdtase_prok_CS"/>
</dbReference>
<evidence type="ECO:0000313" key="9">
    <source>
        <dbReference type="EMBL" id="CAA2105938.1"/>
    </source>
</evidence>
<dbReference type="PANTHER" id="PTHR43742">
    <property type="entry name" value="TRIMETHYLAMINE-N-OXIDE REDUCTASE"/>
    <property type="match status" value="1"/>
</dbReference>
<dbReference type="AlphaFoldDB" id="A0A679J4L5"/>
<feature type="domain" description="4Fe-4S Mo/W bis-MGD-type" evidence="8">
    <location>
        <begin position="3"/>
        <end position="60"/>
    </location>
</feature>
<dbReference type="EMBL" id="LR743504">
    <property type="protein sequence ID" value="CAA2105938.1"/>
    <property type="molecule type" value="Genomic_DNA"/>
</dbReference>
<dbReference type="EC" id="1.8.99.-" evidence="9"/>
<evidence type="ECO:0000256" key="6">
    <source>
        <dbReference type="ARBA" id="ARBA00023004"/>
    </source>
</evidence>
<keyword evidence="6" id="KW-0408">Iron</keyword>
<dbReference type="PROSITE" id="PS00490">
    <property type="entry name" value="MOLYBDOPTERIN_PROK_2"/>
    <property type="match status" value="1"/>
</dbReference>
<dbReference type="InterPro" id="IPR006657">
    <property type="entry name" value="MoPterin_dinucl-bd_dom"/>
</dbReference>
<proteinExistence type="inferred from homology"/>
<organism evidence="9">
    <name type="scientific">Methylobacterium bullatum</name>
    <dbReference type="NCBI Taxonomy" id="570505"/>
    <lineage>
        <taxon>Bacteria</taxon>
        <taxon>Pseudomonadati</taxon>
        <taxon>Pseudomonadota</taxon>
        <taxon>Alphaproteobacteria</taxon>
        <taxon>Hyphomicrobiales</taxon>
        <taxon>Methylobacteriaceae</taxon>
        <taxon>Methylobacterium</taxon>
    </lineage>
</organism>
<dbReference type="SMART" id="SM00926">
    <property type="entry name" value="Molybdop_Fe4S4"/>
    <property type="match status" value="1"/>
</dbReference>
<dbReference type="SUPFAM" id="SSF53706">
    <property type="entry name" value="Formate dehydrogenase/DMSO reductase, domains 1-3"/>
    <property type="match status" value="1"/>
</dbReference>
<sequence length="708" mass="77163">MAREVVIGACPHDCPDTCSILTTVEDGKAIAVRGNPDHPFTKGRLCVKVNDYQNRVYSDQRVLYPMKRVGPKGSGQFARIGWDEALDEIAGRWKAIIAESGAKAILPYSYLGTQGIINGLNVGDPLFNKLGASVCERTFCDSGACTAYMMTIGHTPGVDPESFVHSKYIILWACNTLSTNSHHWPFIEQAKRNGAKLVVIDPVRTRTARLADWHIPIQPGTDGALAMAMMHIIIKEGLTDRDYIDKHTLGFDELAVRCEAYTPEFASAETGIPVEDILKLTREYATTPAAVVRIGVAVERHAGGGQTVRAIACLPALIGAWKHVGGGLLQLPIWAFPVNWAGLMRPDLQPESMRVINSWRLGPALTGEMPLDPPIRALFVYNANPMAMVSQQQTIERGLAREDLFTVVSEHFLTDTARYADIVLPATTQLEQADIMFSWGHLYLSYNNPAIAPLGEAVPNTELFRRLAKAMDIDDPFFFRSDDAMIADSMDWSSPVLAGITLDELKQKGYMRLTMDAADSWAPHRDGNFPTASGKCEFKSSLAEGGNFVVPLFRQGYGGDQAGEPVDSLPHYLPPNESRRTAPALAERFPLSLISPKSHAFMNSNYGNLPAQVAQAGEQQAVLLHPEDAGPRGIVAGTPIRVFNERGAFEAFATLSADVMRGVVVAPAGFWQRSNQRGPTVHALTPPAFADLGRAPTFSDMLVDVAAA</sequence>
<dbReference type="Gene3D" id="3.40.228.10">
    <property type="entry name" value="Dimethylsulfoxide Reductase, domain 2"/>
    <property type="match status" value="1"/>
</dbReference>
<dbReference type="Gene3D" id="2.40.40.20">
    <property type="match status" value="1"/>
</dbReference>
<name>A0A679J4L5_9HYPH</name>
<dbReference type="InterPro" id="IPR006963">
    <property type="entry name" value="Mopterin_OxRdtase_4Fe-4S_dom"/>
</dbReference>
<dbReference type="InterPro" id="IPR050612">
    <property type="entry name" value="Prok_Mopterin_Oxidored"/>
</dbReference>